<dbReference type="Proteomes" id="UP000079169">
    <property type="component" value="Unplaced"/>
</dbReference>
<evidence type="ECO:0000313" key="4">
    <source>
        <dbReference type="RefSeq" id="XP_017303990.1"/>
    </source>
</evidence>
<dbReference type="SUPFAM" id="SSF56672">
    <property type="entry name" value="DNA/RNA polymerases"/>
    <property type="match status" value="1"/>
</dbReference>
<dbReference type="InterPro" id="IPR012337">
    <property type="entry name" value="RNaseH-like_sf"/>
</dbReference>
<feature type="domain" description="RNase H type-1" evidence="2">
    <location>
        <begin position="788"/>
        <end position="917"/>
    </location>
</feature>
<protein>
    <submittedName>
        <fullName evidence="4">Uncharacterized protein LOC108253832</fullName>
    </submittedName>
</protein>
<dbReference type="PANTHER" id="PTHR33481">
    <property type="entry name" value="REVERSE TRANSCRIPTASE"/>
    <property type="match status" value="1"/>
</dbReference>
<dbReference type="GO" id="GO:0071897">
    <property type="term" value="P:DNA biosynthetic process"/>
    <property type="evidence" value="ECO:0007669"/>
    <property type="project" value="UniProtKB-ARBA"/>
</dbReference>
<keyword evidence="3" id="KW-1185">Reference proteome</keyword>
<accession>A0A1S4EP80</accession>
<dbReference type="STRING" id="121845.A0A1S4EP80"/>
<dbReference type="InterPro" id="IPR000477">
    <property type="entry name" value="RT_dom"/>
</dbReference>
<dbReference type="OMA" id="PMTINID"/>
<dbReference type="CDD" id="cd09276">
    <property type="entry name" value="Rnase_HI_RT_non_LTR"/>
    <property type="match status" value="2"/>
</dbReference>
<dbReference type="InterPro" id="IPR036397">
    <property type="entry name" value="RNaseH_sf"/>
</dbReference>
<sequence>MGAYRQMTSRGGKLPARYHELLDKTQVILKQNMPTDHMAPKNNFDYTFQVLVRPRSDWEGQGSQKILNAGIKYFTDGSRMNEGTGAGLCGPGFCRQSAGLGTLTTVYQAELFAILMGARHALDLGWRGRQITFFSDSQAALNTLKSPKVSSKLAWECIENLSELAIQNKVNLEWIPGHRGFDGNESAEDLLAREAAEEKFIGPEPVLGLPKCVIRTDIKRWVQDEANKTWINASGNMAKPDGSYTTNGEETLEVLLNAHFPEHRSASAGPPSSGLNVELRSRPTEADWREAKAVVSMERIQAAVRTFKPFKSPGPDGIYPAFLQEGLETLTPVLCRLFRSSLALRHIPMCWRNARVVFLPKPGRRNLDQAKSYRPITLSSFLLKTMERLIDWRMDQDPRTFPQNPNQHAYQPGKSTETALNELVNRIEQALKNQEITVAVFLDIAGAFDNTSINAIKETVTGANVTIFGWITQLLETRKISAEIFGSRKEIYAARGCPQGGVLSPRLWNLVANSLLVELNDAGFFTLGYADDFVILVRGKYINTLMELLQSALTMVEKWCKSKGLKVNPLKTTMVPFTKKYKMGTLVAPIIFGERISIADDVKFLGVYFDKRLTWNLHINKTTAKAKAALNMARRSVGKTWGLTPQITKWIYTAIIRPRITYASCIWWKKTEQQKAQRELESVQRLALLMISGTISTAPTLALEVILGLPPLYLFIKGEALMGAYRQMTSRGGKLPARYHELLDKTQVILKQNMPTDHMAPKNNFDYTFQVLVRPRSDWEGQGSQKILNAGIKYFTDGSRMNEGTGAGLCGPGFCRQSAGLGTLTTVYQAELFAILMGARHALDLGWRGRQITFFSDSQAALNTLKSPKVSSKLAWECIENLSELAIQNKVNLEWIPGHRGFDGNESAEDLLAREAAEEKFIGPEPVLGLPKCVIRTDIKRWVQDEANKTWINASGKDGEAYVELLIGGIIRNVHG</sequence>
<dbReference type="AlphaFoldDB" id="A0A1S4EP80"/>
<dbReference type="PROSITE" id="PS50878">
    <property type="entry name" value="RT_POL"/>
    <property type="match status" value="1"/>
</dbReference>
<evidence type="ECO:0000259" key="2">
    <source>
        <dbReference type="PROSITE" id="PS50879"/>
    </source>
</evidence>
<evidence type="ECO:0000259" key="1">
    <source>
        <dbReference type="PROSITE" id="PS50878"/>
    </source>
</evidence>
<organism evidence="3 4">
    <name type="scientific">Diaphorina citri</name>
    <name type="common">Asian citrus psyllid</name>
    <dbReference type="NCBI Taxonomy" id="121845"/>
    <lineage>
        <taxon>Eukaryota</taxon>
        <taxon>Metazoa</taxon>
        <taxon>Ecdysozoa</taxon>
        <taxon>Arthropoda</taxon>
        <taxon>Hexapoda</taxon>
        <taxon>Insecta</taxon>
        <taxon>Pterygota</taxon>
        <taxon>Neoptera</taxon>
        <taxon>Paraneoptera</taxon>
        <taxon>Hemiptera</taxon>
        <taxon>Sternorrhyncha</taxon>
        <taxon>Psylloidea</taxon>
        <taxon>Psyllidae</taxon>
        <taxon>Diaphorininae</taxon>
        <taxon>Diaphorina</taxon>
    </lineage>
</organism>
<dbReference type="GO" id="GO:0004523">
    <property type="term" value="F:RNA-DNA hybrid ribonuclease activity"/>
    <property type="evidence" value="ECO:0007669"/>
    <property type="project" value="InterPro"/>
</dbReference>
<dbReference type="InterPro" id="IPR002156">
    <property type="entry name" value="RNaseH_domain"/>
</dbReference>
<feature type="domain" description="RNase H type-1" evidence="2">
    <location>
        <begin position="67"/>
        <end position="196"/>
    </location>
</feature>
<name>A0A1S4EP80_DIACI</name>
<dbReference type="PROSITE" id="PS50879">
    <property type="entry name" value="RNASE_H_1"/>
    <property type="match status" value="2"/>
</dbReference>
<dbReference type="SUPFAM" id="SSF53098">
    <property type="entry name" value="Ribonuclease H-like"/>
    <property type="match status" value="2"/>
</dbReference>
<dbReference type="GO" id="GO:0003676">
    <property type="term" value="F:nucleic acid binding"/>
    <property type="evidence" value="ECO:0007669"/>
    <property type="project" value="InterPro"/>
</dbReference>
<dbReference type="GO" id="GO:0042575">
    <property type="term" value="C:DNA polymerase complex"/>
    <property type="evidence" value="ECO:0007669"/>
    <property type="project" value="UniProtKB-ARBA"/>
</dbReference>
<dbReference type="Pfam" id="PF00078">
    <property type="entry name" value="RVT_1"/>
    <property type="match status" value="1"/>
</dbReference>
<evidence type="ECO:0000313" key="3">
    <source>
        <dbReference type="Proteomes" id="UP000079169"/>
    </source>
</evidence>
<dbReference type="PANTHER" id="PTHR33481:SF1">
    <property type="entry name" value="ENDONUCLEASE_EXONUCLEASE_PHOSPHATASE DOMAIN-CONTAINING PROTEIN-RELATED"/>
    <property type="match status" value="1"/>
</dbReference>
<dbReference type="Pfam" id="PF00075">
    <property type="entry name" value="RNase_H"/>
    <property type="match status" value="2"/>
</dbReference>
<dbReference type="Gene3D" id="3.30.420.10">
    <property type="entry name" value="Ribonuclease H-like superfamily/Ribonuclease H"/>
    <property type="match status" value="2"/>
</dbReference>
<dbReference type="CDD" id="cd01650">
    <property type="entry name" value="RT_nLTR_like"/>
    <property type="match status" value="1"/>
</dbReference>
<dbReference type="RefSeq" id="XP_017303990.1">
    <property type="nucleotide sequence ID" value="XM_017448501.1"/>
</dbReference>
<reference evidence="4" key="1">
    <citation type="submission" date="2025-08" db="UniProtKB">
        <authorList>
            <consortium name="RefSeq"/>
        </authorList>
    </citation>
    <scope>IDENTIFICATION</scope>
</reference>
<gene>
    <name evidence="4" type="primary">LOC108253832</name>
</gene>
<dbReference type="InterPro" id="IPR043502">
    <property type="entry name" value="DNA/RNA_pol_sf"/>
</dbReference>
<feature type="domain" description="Reverse transcriptase" evidence="1">
    <location>
        <begin position="340"/>
        <end position="609"/>
    </location>
</feature>
<dbReference type="GeneID" id="108253832"/>
<proteinExistence type="predicted"/>
<dbReference type="PaxDb" id="121845-A0A1S4EP80"/>
<dbReference type="KEGG" id="dci:108253832"/>